<dbReference type="EMBL" id="NNAY01001215">
    <property type="protein sequence ID" value="OXU24704.1"/>
    <property type="molecule type" value="Genomic_DNA"/>
</dbReference>
<dbReference type="SUPFAM" id="SSF81383">
    <property type="entry name" value="F-box domain"/>
    <property type="match status" value="1"/>
</dbReference>
<dbReference type="Gene3D" id="1.20.1280.50">
    <property type="match status" value="1"/>
</dbReference>
<evidence type="ECO:0000313" key="3">
    <source>
        <dbReference type="Proteomes" id="UP000215335"/>
    </source>
</evidence>
<dbReference type="InterPro" id="IPR001810">
    <property type="entry name" value="F-box_dom"/>
</dbReference>
<dbReference type="AlphaFoldDB" id="A0A232F1V7"/>
<dbReference type="InterPro" id="IPR036047">
    <property type="entry name" value="F-box-like_dom_sf"/>
</dbReference>
<sequence>MIKDLPIEISQMILSKLDNQSLLNAAQVSKTWLSITKSTSNLRQRVYQYIRYRNKKLSQIRPKTSYTNQSLLRLYQFHRRK</sequence>
<protein>
    <recommendedName>
        <fullName evidence="1">F-box domain-containing protein</fullName>
    </recommendedName>
</protein>
<dbReference type="Proteomes" id="UP000215335">
    <property type="component" value="Unassembled WGS sequence"/>
</dbReference>
<dbReference type="PROSITE" id="PS50181">
    <property type="entry name" value="FBOX"/>
    <property type="match status" value="1"/>
</dbReference>
<keyword evidence="3" id="KW-1185">Reference proteome</keyword>
<dbReference type="STRING" id="543379.A0A232F1V7"/>
<name>A0A232F1V7_9HYME</name>
<comment type="caution">
    <text evidence="2">The sequence shown here is derived from an EMBL/GenBank/DDBJ whole genome shotgun (WGS) entry which is preliminary data.</text>
</comment>
<organism evidence="2 3">
    <name type="scientific">Trichomalopsis sarcophagae</name>
    <dbReference type="NCBI Taxonomy" id="543379"/>
    <lineage>
        <taxon>Eukaryota</taxon>
        <taxon>Metazoa</taxon>
        <taxon>Ecdysozoa</taxon>
        <taxon>Arthropoda</taxon>
        <taxon>Hexapoda</taxon>
        <taxon>Insecta</taxon>
        <taxon>Pterygota</taxon>
        <taxon>Neoptera</taxon>
        <taxon>Endopterygota</taxon>
        <taxon>Hymenoptera</taxon>
        <taxon>Apocrita</taxon>
        <taxon>Proctotrupomorpha</taxon>
        <taxon>Chalcidoidea</taxon>
        <taxon>Pteromalidae</taxon>
        <taxon>Pteromalinae</taxon>
        <taxon>Trichomalopsis</taxon>
    </lineage>
</organism>
<feature type="domain" description="F-box" evidence="1">
    <location>
        <begin position="1"/>
        <end position="50"/>
    </location>
</feature>
<dbReference type="Pfam" id="PF12937">
    <property type="entry name" value="F-box-like"/>
    <property type="match status" value="1"/>
</dbReference>
<proteinExistence type="predicted"/>
<evidence type="ECO:0000259" key="1">
    <source>
        <dbReference type="PROSITE" id="PS50181"/>
    </source>
</evidence>
<accession>A0A232F1V7</accession>
<dbReference type="SMART" id="SM00256">
    <property type="entry name" value="FBOX"/>
    <property type="match status" value="1"/>
</dbReference>
<reference evidence="2 3" key="1">
    <citation type="journal article" date="2017" name="Curr. Biol.">
        <title>The Evolution of Venom by Co-option of Single-Copy Genes.</title>
        <authorList>
            <person name="Martinson E.O."/>
            <person name="Mrinalini"/>
            <person name="Kelkar Y.D."/>
            <person name="Chang C.H."/>
            <person name="Werren J.H."/>
        </authorList>
    </citation>
    <scope>NUCLEOTIDE SEQUENCE [LARGE SCALE GENOMIC DNA]</scope>
    <source>
        <strain evidence="2 3">Alberta</strain>
        <tissue evidence="2">Whole body</tissue>
    </source>
</reference>
<evidence type="ECO:0000313" key="2">
    <source>
        <dbReference type="EMBL" id="OXU24704.1"/>
    </source>
</evidence>
<dbReference type="OrthoDB" id="6577359at2759"/>
<gene>
    <name evidence="2" type="ORF">TSAR_006850</name>
</gene>